<keyword evidence="2" id="KW-1185">Reference proteome</keyword>
<organism evidence="1 2">
    <name type="scientific">Acaulospora colombiana</name>
    <dbReference type="NCBI Taxonomy" id="27376"/>
    <lineage>
        <taxon>Eukaryota</taxon>
        <taxon>Fungi</taxon>
        <taxon>Fungi incertae sedis</taxon>
        <taxon>Mucoromycota</taxon>
        <taxon>Glomeromycotina</taxon>
        <taxon>Glomeromycetes</taxon>
        <taxon>Diversisporales</taxon>
        <taxon>Acaulosporaceae</taxon>
        <taxon>Acaulospora</taxon>
    </lineage>
</organism>
<proteinExistence type="predicted"/>
<dbReference type="Proteomes" id="UP000789525">
    <property type="component" value="Unassembled WGS sequence"/>
</dbReference>
<dbReference type="EMBL" id="CAJVPT010011401">
    <property type="protein sequence ID" value="CAG8579110.1"/>
    <property type="molecule type" value="Genomic_DNA"/>
</dbReference>
<reference evidence="1" key="1">
    <citation type="submission" date="2021-06" db="EMBL/GenBank/DDBJ databases">
        <authorList>
            <person name="Kallberg Y."/>
            <person name="Tangrot J."/>
            <person name="Rosling A."/>
        </authorList>
    </citation>
    <scope>NUCLEOTIDE SEQUENCE</scope>
    <source>
        <strain evidence="1">CL356</strain>
    </source>
</reference>
<comment type="caution">
    <text evidence="1">The sequence shown here is derived from an EMBL/GenBank/DDBJ whole genome shotgun (WGS) entry which is preliminary data.</text>
</comment>
<accession>A0ACA9MDF6</accession>
<evidence type="ECO:0000313" key="2">
    <source>
        <dbReference type="Proteomes" id="UP000789525"/>
    </source>
</evidence>
<evidence type="ECO:0000313" key="1">
    <source>
        <dbReference type="EMBL" id="CAG8579110.1"/>
    </source>
</evidence>
<name>A0ACA9MDF6_9GLOM</name>
<sequence length="376" mass="43512">MEGVETTEVAMPSAKEIKKWSPQQVLEFLEKKKDELFLKNQHIKIIEDQEISGQAFLDLTQDDLMNVGMTLGPTKAIIRLVKKLNGEEQVTLKRKHEESEDLSEILKTTLREEFTRQFPAQIPVSELSGKKMEKIMSDIGMPTIEDDFESFKPVSCTPFDWDLEMRESQQMTNVVIWLQNALALPKGLRGGDITIGPTETPCVWFEIKKTPEAFKEAQAIGKLFLLDSLSPLHPMVVLTDCNDHWSLFFFEKLLFVTNLTKARINHRGTALAVIRQFVLEEASVFYSWRNKRVNFEAKPCQPLEKKAKFIQYTPATEDRMAELVDDMSEQELFNMTARKRLKILRNLCRLDELPYVDQLIGQFSDDYEYTPPQMYT</sequence>
<gene>
    <name evidence="1" type="ORF">ACOLOM_LOCUS5899</name>
</gene>
<protein>
    <submittedName>
        <fullName evidence="1">15603_t:CDS:1</fullName>
    </submittedName>
</protein>